<sequence>MNAEARASDPVRSRMWGRRIGRAAAYLIAGALNTFALLCVLLLWASWLSGAYHSDRDLQENGGIFLLVIAVFGGLSAGLALLVSVVAAGLRWMPRWAIAMPGILLAFTVLATCGMAEIFM</sequence>
<protein>
    <submittedName>
        <fullName evidence="2">Uncharacterized protein</fullName>
    </submittedName>
</protein>
<organism evidence="2 3">
    <name type="scientific">Dactylosporangium roseum</name>
    <dbReference type="NCBI Taxonomy" id="47989"/>
    <lineage>
        <taxon>Bacteria</taxon>
        <taxon>Bacillati</taxon>
        <taxon>Actinomycetota</taxon>
        <taxon>Actinomycetes</taxon>
        <taxon>Micromonosporales</taxon>
        <taxon>Micromonosporaceae</taxon>
        <taxon>Dactylosporangium</taxon>
    </lineage>
</organism>
<keyword evidence="3" id="KW-1185">Reference proteome</keyword>
<keyword evidence="1" id="KW-0472">Membrane</keyword>
<reference evidence="2" key="1">
    <citation type="submission" date="2021-04" db="EMBL/GenBank/DDBJ databases">
        <title>Biosynthetic gene clusters of Dactylosporangioum roseum.</title>
        <authorList>
            <person name="Hartkoorn R.C."/>
            <person name="Beaudoing E."/>
            <person name="Hot D."/>
            <person name="Moureu S."/>
        </authorList>
    </citation>
    <scope>NUCLEOTIDE SEQUENCE</scope>
    <source>
        <strain evidence="2">NRRL B-16295</strain>
    </source>
</reference>
<name>A0ABY5ZEU1_9ACTN</name>
<evidence type="ECO:0000256" key="1">
    <source>
        <dbReference type="SAM" id="Phobius"/>
    </source>
</evidence>
<feature type="transmembrane region" description="Helical" evidence="1">
    <location>
        <begin position="23"/>
        <end position="44"/>
    </location>
</feature>
<gene>
    <name evidence="2" type="ORF">Drose_15300</name>
</gene>
<evidence type="ECO:0000313" key="2">
    <source>
        <dbReference type="EMBL" id="UWZ39478.1"/>
    </source>
</evidence>
<feature type="transmembrane region" description="Helical" evidence="1">
    <location>
        <begin position="97"/>
        <end position="119"/>
    </location>
</feature>
<feature type="transmembrane region" description="Helical" evidence="1">
    <location>
        <begin position="64"/>
        <end position="90"/>
    </location>
</feature>
<evidence type="ECO:0000313" key="3">
    <source>
        <dbReference type="Proteomes" id="UP001058271"/>
    </source>
</evidence>
<proteinExistence type="predicted"/>
<dbReference type="Proteomes" id="UP001058271">
    <property type="component" value="Chromosome"/>
</dbReference>
<dbReference type="EMBL" id="CP073721">
    <property type="protein sequence ID" value="UWZ39478.1"/>
    <property type="molecule type" value="Genomic_DNA"/>
</dbReference>
<accession>A0ABY5ZEU1</accession>
<keyword evidence="1" id="KW-1133">Transmembrane helix</keyword>
<keyword evidence="1" id="KW-0812">Transmembrane</keyword>
<dbReference type="RefSeq" id="WP_260728889.1">
    <property type="nucleotide sequence ID" value="NZ_BAAABS010000089.1"/>
</dbReference>